<dbReference type="RefSeq" id="WP_201951284.1">
    <property type="nucleotide sequence ID" value="NZ_JAERRJ010000009.1"/>
</dbReference>
<accession>A0ABS1MAN2</accession>
<dbReference type="EMBL" id="JAERRJ010000009">
    <property type="protein sequence ID" value="MBL1077683.1"/>
    <property type="molecule type" value="Genomic_DNA"/>
</dbReference>
<name>A0ABS1MAN2_9NOCA</name>
<dbReference type="InterPro" id="IPR007768">
    <property type="entry name" value="Suppressor_of_fused"/>
</dbReference>
<dbReference type="InterPro" id="IPR037181">
    <property type="entry name" value="SUFU_N"/>
</dbReference>
<organism evidence="2 3">
    <name type="scientific">Nocardia acididurans</name>
    <dbReference type="NCBI Taxonomy" id="2802282"/>
    <lineage>
        <taxon>Bacteria</taxon>
        <taxon>Bacillati</taxon>
        <taxon>Actinomycetota</taxon>
        <taxon>Actinomycetes</taxon>
        <taxon>Mycobacteriales</taxon>
        <taxon>Nocardiaceae</taxon>
        <taxon>Nocardia</taxon>
    </lineage>
</organism>
<dbReference type="PANTHER" id="PTHR10928">
    <property type="entry name" value="SUPPRESSOR OF FUSED"/>
    <property type="match status" value="1"/>
</dbReference>
<protein>
    <submittedName>
        <fullName evidence="2">Suppressor of fused domain protein</fullName>
    </submittedName>
</protein>
<dbReference type="Pfam" id="PF05076">
    <property type="entry name" value="SUFU"/>
    <property type="match status" value="1"/>
</dbReference>
<dbReference type="SUPFAM" id="SSF103359">
    <property type="entry name" value="Suppressor of Fused, N-terminal domain"/>
    <property type="match status" value="1"/>
</dbReference>
<evidence type="ECO:0000313" key="3">
    <source>
        <dbReference type="Proteomes" id="UP000602198"/>
    </source>
</evidence>
<reference evidence="2 3" key="1">
    <citation type="submission" date="2021-01" db="EMBL/GenBank/DDBJ databases">
        <title>WGS of actinomycetes isolated from Thailand.</title>
        <authorList>
            <person name="Thawai C."/>
        </authorList>
    </citation>
    <scope>NUCLEOTIDE SEQUENCE [LARGE SCALE GENOMIC DNA]</scope>
    <source>
        <strain evidence="2 3">LPG 2</strain>
    </source>
</reference>
<comment type="caution">
    <text evidence="2">The sequence shown here is derived from an EMBL/GenBank/DDBJ whole genome shotgun (WGS) entry which is preliminary data.</text>
</comment>
<dbReference type="PANTHER" id="PTHR10928:SF2">
    <property type="entry name" value="SUPPRESSOR OF FUSED HOMOLOG"/>
    <property type="match status" value="1"/>
</dbReference>
<dbReference type="Proteomes" id="UP000602198">
    <property type="component" value="Unassembled WGS sequence"/>
</dbReference>
<keyword evidence="3" id="KW-1185">Reference proteome</keyword>
<evidence type="ECO:0000313" key="2">
    <source>
        <dbReference type="EMBL" id="MBL1077683.1"/>
    </source>
</evidence>
<dbReference type="InterPro" id="IPR020941">
    <property type="entry name" value="SUFU-like_domain"/>
</dbReference>
<proteinExistence type="predicted"/>
<gene>
    <name evidence="2" type="ORF">JK358_25095</name>
</gene>
<evidence type="ECO:0000259" key="1">
    <source>
        <dbReference type="Pfam" id="PF05076"/>
    </source>
</evidence>
<feature type="domain" description="Suppressor of fused-like" evidence="1">
    <location>
        <begin position="43"/>
        <end position="205"/>
    </location>
</feature>
<sequence length="343" mass="37989">MGREETIQYDAPGWAAIDNALAQIYGDAEPHRWRAEVKWRDRGPDPLDGISVYARTEPVPHWHFVSYGMSELYDKRSRNPEWSGWGYEFTFRLARAADETTPPEWAMTMLQDLGWHTCRTGHQFEPGQIMTVNGPHAAEDPAVQPIAFTRDPELGTIATPHGYVRFLQVVGLTTDEHRAASLWNTERLLETLAPRIPLYVSDIERASLLDDPETAAAVAAGSERDGSSTGWVGVSLVEWELESDSTVLRLDARRATAIADVLPGRLPHSEPLVVQSGDHAVLFVAVTQFRRPALMQDTLLEVGVPGGPAMRELIAALRTQEGTHAFTEMPGLVLELCPPDPKA</sequence>